<sequence>MDSAYKSNAIIAAPIRVIQLVPNARDVKGSQTVAFNLPNDERIVKDRGTSMVILKNVSEAKFKHILLPIADACISKEQQELVHFESFFTHCIYHECCHGIGPHTIMLPKGEKSTMRLELQELHSALEEAKADIVGLWTLKFLICQKMTSVAV</sequence>
<comment type="caution">
    <text evidence="3">The sequence shown here is derived from an EMBL/GenBank/DDBJ whole genome shotgun (WGS) entry which is preliminary data.</text>
</comment>
<dbReference type="STRING" id="3775.A0A1Q3AM25"/>
<dbReference type="GO" id="GO:0005737">
    <property type="term" value="C:cytoplasm"/>
    <property type="evidence" value="ECO:0007669"/>
    <property type="project" value="TreeGrafter"/>
</dbReference>
<evidence type="ECO:0000313" key="3">
    <source>
        <dbReference type="EMBL" id="GAV56690.1"/>
    </source>
</evidence>
<dbReference type="GO" id="GO:0008239">
    <property type="term" value="F:dipeptidyl-peptidase activity"/>
    <property type="evidence" value="ECO:0007669"/>
    <property type="project" value="TreeGrafter"/>
</dbReference>
<dbReference type="GO" id="GO:0046872">
    <property type="term" value="F:metal ion binding"/>
    <property type="evidence" value="ECO:0007669"/>
    <property type="project" value="UniProtKB-KW"/>
</dbReference>
<name>A0A1Q3AM25_CEPFO</name>
<dbReference type="InParanoid" id="A0A1Q3AM25"/>
<keyword evidence="1" id="KW-0479">Metal-binding</keyword>
<gene>
    <name evidence="3" type="ORF">CFOL_v3_00232</name>
</gene>
<accession>A0A1Q3AM25</accession>
<evidence type="ECO:0000313" key="4">
    <source>
        <dbReference type="Proteomes" id="UP000187406"/>
    </source>
</evidence>
<organism evidence="3 4">
    <name type="scientific">Cephalotus follicularis</name>
    <name type="common">Albany pitcher plant</name>
    <dbReference type="NCBI Taxonomy" id="3775"/>
    <lineage>
        <taxon>Eukaryota</taxon>
        <taxon>Viridiplantae</taxon>
        <taxon>Streptophyta</taxon>
        <taxon>Embryophyta</taxon>
        <taxon>Tracheophyta</taxon>
        <taxon>Spermatophyta</taxon>
        <taxon>Magnoliopsida</taxon>
        <taxon>eudicotyledons</taxon>
        <taxon>Gunneridae</taxon>
        <taxon>Pentapetalae</taxon>
        <taxon>rosids</taxon>
        <taxon>fabids</taxon>
        <taxon>Oxalidales</taxon>
        <taxon>Cephalotaceae</taxon>
        <taxon>Cephalotus</taxon>
    </lineage>
</organism>
<dbReference type="Proteomes" id="UP000187406">
    <property type="component" value="Unassembled WGS sequence"/>
</dbReference>
<evidence type="ECO:0000256" key="1">
    <source>
        <dbReference type="ARBA" id="ARBA00022723"/>
    </source>
</evidence>
<proteinExistence type="predicted"/>
<reference evidence="4" key="1">
    <citation type="submission" date="2016-04" db="EMBL/GenBank/DDBJ databases">
        <title>Cephalotus genome sequencing.</title>
        <authorList>
            <person name="Fukushima K."/>
            <person name="Hasebe M."/>
            <person name="Fang X."/>
        </authorList>
    </citation>
    <scope>NUCLEOTIDE SEQUENCE [LARGE SCALE GENOMIC DNA]</scope>
    <source>
        <strain evidence="4">cv. St1</strain>
    </source>
</reference>
<dbReference type="AlphaFoldDB" id="A0A1Q3AM25"/>
<dbReference type="OrthoDB" id="510307at2759"/>
<dbReference type="PANTHER" id="PTHR23422">
    <property type="entry name" value="DIPEPTIDYL PEPTIDASE III-RELATED"/>
    <property type="match status" value="1"/>
</dbReference>
<evidence type="ECO:0000256" key="2">
    <source>
        <dbReference type="ARBA" id="ARBA00022801"/>
    </source>
</evidence>
<dbReference type="PANTHER" id="PTHR23422:SF9">
    <property type="entry name" value="ZN-DEPENDENT HYDROLASE"/>
    <property type="match status" value="1"/>
</dbReference>
<dbReference type="EMBL" id="BDDD01000005">
    <property type="protein sequence ID" value="GAV56690.1"/>
    <property type="molecule type" value="Genomic_DNA"/>
</dbReference>
<dbReference type="InterPro" id="IPR039461">
    <property type="entry name" value="Peptidase_M49"/>
</dbReference>
<keyword evidence="2" id="KW-0378">Hydrolase</keyword>
<keyword evidence="4" id="KW-1185">Reference proteome</keyword>
<protein>
    <submittedName>
        <fullName evidence="3">Uncharacterized protein</fullName>
    </submittedName>
</protein>